<dbReference type="HOGENOM" id="CLU_2259103_0_0_10"/>
<accession>G0IZ85</accession>
<organism evidence="1 2">
    <name type="scientific">Cyclobacterium marinum (strain ATCC 25205 / DSM 745 / LMG 13164 / NCIMB 1802)</name>
    <name type="common">Flectobacillus marinus</name>
    <dbReference type="NCBI Taxonomy" id="880070"/>
    <lineage>
        <taxon>Bacteria</taxon>
        <taxon>Pseudomonadati</taxon>
        <taxon>Bacteroidota</taxon>
        <taxon>Cytophagia</taxon>
        <taxon>Cytophagales</taxon>
        <taxon>Cyclobacteriaceae</taxon>
        <taxon>Cyclobacterium</taxon>
    </lineage>
</organism>
<dbReference type="Proteomes" id="UP000001635">
    <property type="component" value="Chromosome"/>
</dbReference>
<proteinExistence type="predicted"/>
<dbReference type="AlphaFoldDB" id="G0IZ85"/>
<dbReference type="KEGG" id="cmr:Cycma_0079"/>
<protein>
    <submittedName>
        <fullName evidence="1">Uncharacterized protein</fullName>
    </submittedName>
</protein>
<name>G0IZ85_CYCMS</name>
<evidence type="ECO:0000313" key="1">
    <source>
        <dbReference type="EMBL" id="AEL23864.1"/>
    </source>
</evidence>
<dbReference type="EMBL" id="CP002955">
    <property type="protein sequence ID" value="AEL23864.1"/>
    <property type="molecule type" value="Genomic_DNA"/>
</dbReference>
<dbReference type="STRING" id="880070.Cycma_0079"/>
<keyword evidence="2" id="KW-1185">Reference proteome</keyword>
<gene>
    <name evidence="1" type="ordered locus">Cycma_0079</name>
</gene>
<dbReference type="RefSeq" id="WP_014018163.1">
    <property type="nucleotide sequence ID" value="NC_015914.1"/>
</dbReference>
<sequence>MNLHEKINENTILYYVESASEEYDEKIDTDKVTHYTLSFGFYDCQYFVSVSRKDIDEDNSFGCCLDGDSKLFDSFEDACENDLWGTIKTKCKEFDSWYAELCA</sequence>
<evidence type="ECO:0000313" key="2">
    <source>
        <dbReference type="Proteomes" id="UP000001635"/>
    </source>
</evidence>
<reference evidence="2" key="1">
    <citation type="submission" date="2011-07" db="EMBL/GenBank/DDBJ databases">
        <title>The complete genome of Cyclobacterium marinum DSM 745.</title>
        <authorList>
            <person name="Lucas S."/>
            <person name="Han J."/>
            <person name="Lapidus A."/>
            <person name="Bruce D."/>
            <person name="Goodwin L."/>
            <person name="Pitluck S."/>
            <person name="Peters L."/>
            <person name="Kyrpides N."/>
            <person name="Mavromatis K."/>
            <person name="Ivanova N."/>
            <person name="Ovchinnikova G."/>
            <person name="Chertkov O."/>
            <person name="Detter J.C."/>
            <person name="Tapia R."/>
            <person name="Han C."/>
            <person name="Land M."/>
            <person name="Hauser L."/>
            <person name="Markowitz V."/>
            <person name="Cheng J.-F."/>
            <person name="Hugenholtz P."/>
            <person name="Woyke T."/>
            <person name="Wu D."/>
            <person name="Tindall B."/>
            <person name="Schuetze A."/>
            <person name="Brambilla E."/>
            <person name="Klenk H.-P."/>
            <person name="Eisen J.A."/>
        </authorList>
    </citation>
    <scope>NUCLEOTIDE SEQUENCE [LARGE SCALE GENOMIC DNA]</scope>
    <source>
        <strain evidence="2">ATCC 25205 / DSM 745 / LMG 13164 / NCIMB 1802</strain>
    </source>
</reference>